<organism evidence="1 2">
    <name type="scientific">Prunus dulcis</name>
    <name type="common">Almond</name>
    <name type="synonym">Amygdalus dulcis</name>
    <dbReference type="NCBI Taxonomy" id="3755"/>
    <lineage>
        <taxon>Eukaryota</taxon>
        <taxon>Viridiplantae</taxon>
        <taxon>Streptophyta</taxon>
        <taxon>Embryophyta</taxon>
        <taxon>Tracheophyta</taxon>
        <taxon>Spermatophyta</taxon>
        <taxon>Magnoliopsida</taxon>
        <taxon>eudicotyledons</taxon>
        <taxon>Gunneridae</taxon>
        <taxon>Pentapetalae</taxon>
        <taxon>rosids</taxon>
        <taxon>fabids</taxon>
        <taxon>Rosales</taxon>
        <taxon>Rosaceae</taxon>
        <taxon>Amygdaloideae</taxon>
        <taxon>Amygdaleae</taxon>
        <taxon>Prunus</taxon>
    </lineage>
</organism>
<proteinExistence type="predicted"/>
<dbReference type="Gramene" id="VVA35370">
    <property type="protein sequence ID" value="VVA35370"/>
    <property type="gene ID" value="Prudul26B010749"/>
</dbReference>
<evidence type="ECO:0000313" key="2">
    <source>
        <dbReference type="Proteomes" id="UP000327085"/>
    </source>
</evidence>
<dbReference type="InParanoid" id="A0A5E4G6Z1"/>
<accession>A0A5E4G6Z1</accession>
<gene>
    <name evidence="1" type="ORF">ALMOND_2B010749</name>
</gene>
<dbReference type="AlphaFoldDB" id="A0A5E4G6Z1"/>
<dbReference type="Proteomes" id="UP000327085">
    <property type="component" value="Chromosome 1"/>
</dbReference>
<name>A0A5E4G6Z1_PRUDU</name>
<dbReference type="EMBL" id="CABIKO010000384">
    <property type="protein sequence ID" value="VVA35370.1"/>
    <property type="molecule type" value="Genomic_DNA"/>
</dbReference>
<sequence>MAVSSTVITGGRIPAYDIIMFVLLPSTALRGTRNIGHTLLSNETFEPYMHMLLCLSLGKYVTLPMTNISCRPLSGHGITLAFGFHPGVDNYKVARMVSFGKDKLVSEVEVCSTRSWNRVDVIPPSIKSMKWDCGYVICNGVAYWTMANQRDYLVLFDASNKIFQALPPPK</sequence>
<reference evidence="2" key="1">
    <citation type="journal article" date="2020" name="Plant J.">
        <title>Transposons played a major role in the diversification between the closely related almond and peach genomes: results from the almond genome sequence.</title>
        <authorList>
            <person name="Alioto T."/>
            <person name="Alexiou K.G."/>
            <person name="Bardil A."/>
            <person name="Barteri F."/>
            <person name="Castanera R."/>
            <person name="Cruz F."/>
            <person name="Dhingra A."/>
            <person name="Duval H."/>
            <person name="Fernandez I Marti A."/>
            <person name="Frias L."/>
            <person name="Galan B."/>
            <person name="Garcia J.L."/>
            <person name="Howad W."/>
            <person name="Gomez-Garrido J."/>
            <person name="Gut M."/>
            <person name="Julca I."/>
            <person name="Morata J."/>
            <person name="Puigdomenech P."/>
            <person name="Ribeca P."/>
            <person name="Rubio Cabetas M.J."/>
            <person name="Vlasova A."/>
            <person name="Wirthensohn M."/>
            <person name="Garcia-Mas J."/>
            <person name="Gabaldon T."/>
            <person name="Casacuberta J.M."/>
            <person name="Arus P."/>
        </authorList>
    </citation>
    <scope>NUCLEOTIDE SEQUENCE [LARGE SCALE GENOMIC DNA]</scope>
    <source>
        <strain evidence="2">cv. Texas</strain>
    </source>
</reference>
<protein>
    <submittedName>
        <fullName evidence="1">PREDICTED: S</fullName>
    </submittedName>
</protein>
<evidence type="ECO:0000313" key="1">
    <source>
        <dbReference type="EMBL" id="VVA35370.1"/>
    </source>
</evidence>